<dbReference type="Gene3D" id="1.10.10.60">
    <property type="entry name" value="Homeodomain-like"/>
    <property type="match status" value="2"/>
</dbReference>
<keyword evidence="6" id="KW-1185">Reference proteome</keyword>
<evidence type="ECO:0000313" key="5">
    <source>
        <dbReference type="EMBL" id="TYA89247.1"/>
    </source>
</evidence>
<dbReference type="InterPro" id="IPR009057">
    <property type="entry name" value="Homeodomain-like_sf"/>
</dbReference>
<dbReference type="EMBL" id="VSDQ01000241">
    <property type="protein sequence ID" value="TYA89247.1"/>
    <property type="molecule type" value="Genomic_DNA"/>
</dbReference>
<protein>
    <submittedName>
        <fullName evidence="5">Helix-turn-helix transcriptional regulator</fullName>
    </submittedName>
</protein>
<evidence type="ECO:0000256" key="1">
    <source>
        <dbReference type="ARBA" id="ARBA00023015"/>
    </source>
</evidence>
<reference evidence="5 6" key="1">
    <citation type="submission" date="2019-08" db="EMBL/GenBank/DDBJ databases">
        <title>Seonamhaeicola sediminis sp. nov., isolated from marine sediment.</title>
        <authorList>
            <person name="Cao W.R."/>
        </authorList>
    </citation>
    <scope>NUCLEOTIDE SEQUENCE [LARGE SCALE GENOMIC DNA]</scope>
    <source>
        <strain evidence="5 6">B011</strain>
    </source>
</reference>
<dbReference type="SMART" id="SM00342">
    <property type="entry name" value="HTH_ARAC"/>
    <property type="match status" value="1"/>
</dbReference>
<feature type="domain" description="HTH araC/xylS-type" evidence="4">
    <location>
        <begin position="187"/>
        <end position="285"/>
    </location>
</feature>
<dbReference type="PANTHER" id="PTHR43280">
    <property type="entry name" value="ARAC-FAMILY TRANSCRIPTIONAL REGULATOR"/>
    <property type="match status" value="1"/>
</dbReference>
<comment type="caution">
    <text evidence="5">The sequence shown here is derived from an EMBL/GenBank/DDBJ whole genome shotgun (WGS) entry which is preliminary data.</text>
</comment>
<sequence length="289" mass="33518">MKPQFIQAPKHSDTSLYIANEIVPFFYNPFHYHHKLELTYIIKSTGKRFIGNSIGRFEPGELILVGPMLAHCWKNAPEYFENNPDFIAQAIVVHFDLNFLGKPFWNVPEMSQIKELLLQSRHGIFFSKRTTLKIRKDLLNLEKLPESKKIISFLDILNALSLDESKKSLSTALANRSINDKNLERLNKVIDYISHNFTDEVTVKQLSEIAHLTPNAFCRFFKAHTRKTFKTYLNEIRIDYACTLMQEEKIGMADVGYKSGFNNVSHFIRTFKKVKGVLPLKYKKALQTI</sequence>
<dbReference type="GO" id="GO:0043565">
    <property type="term" value="F:sequence-specific DNA binding"/>
    <property type="evidence" value="ECO:0007669"/>
    <property type="project" value="InterPro"/>
</dbReference>
<evidence type="ECO:0000313" key="6">
    <source>
        <dbReference type="Proteomes" id="UP000323930"/>
    </source>
</evidence>
<dbReference type="Pfam" id="PF12833">
    <property type="entry name" value="HTH_18"/>
    <property type="match status" value="1"/>
</dbReference>
<dbReference type="RefSeq" id="WP_148540113.1">
    <property type="nucleotide sequence ID" value="NZ_VSDQ01000241.1"/>
</dbReference>
<dbReference type="PANTHER" id="PTHR43280:SF27">
    <property type="entry name" value="TRANSCRIPTIONAL REGULATOR MTLR"/>
    <property type="match status" value="1"/>
</dbReference>
<dbReference type="Proteomes" id="UP000323930">
    <property type="component" value="Unassembled WGS sequence"/>
</dbReference>
<keyword evidence="1" id="KW-0805">Transcription regulation</keyword>
<dbReference type="InterPro" id="IPR014710">
    <property type="entry name" value="RmlC-like_jellyroll"/>
</dbReference>
<dbReference type="InterPro" id="IPR018062">
    <property type="entry name" value="HTH_AraC-typ_CS"/>
</dbReference>
<dbReference type="PROSITE" id="PS01124">
    <property type="entry name" value="HTH_ARAC_FAMILY_2"/>
    <property type="match status" value="1"/>
</dbReference>
<dbReference type="InterPro" id="IPR011051">
    <property type="entry name" value="RmlC_Cupin_sf"/>
</dbReference>
<proteinExistence type="predicted"/>
<accession>A0A5D0J3W1</accession>
<dbReference type="Gene3D" id="2.60.120.10">
    <property type="entry name" value="Jelly Rolls"/>
    <property type="match status" value="1"/>
</dbReference>
<evidence type="ECO:0000256" key="2">
    <source>
        <dbReference type="ARBA" id="ARBA00023125"/>
    </source>
</evidence>
<keyword evidence="3" id="KW-0804">Transcription</keyword>
<dbReference type="CDD" id="cd06976">
    <property type="entry name" value="cupin_MtlR-like_N"/>
    <property type="match status" value="1"/>
</dbReference>
<dbReference type="SUPFAM" id="SSF51182">
    <property type="entry name" value="RmlC-like cupins"/>
    <property type="match status" value="1"/>
</dbReference>
<organism evidence="5 6">
    <name type="scientific">Seonamhaeicola marinus</name>
    <dbReference type="NCBI Taxonomy" id="1912246"/>
    <lineage>
        <taxon>Bacteria</taxon>
        <taxon>Pseudomonadati</taxon>
        <taxon>Bacteroidota</taxon>
        <taxon>Flavobacteriia</taxon>
        <taxon>Flavobacteriales</taxon>
        <taxon>Flavobacteriaceae</taxon>
    </lineage>
</organism>
<dbReference type="InterPro" id="IPR018060">
    <property type="entry name" value="HTH_AraC"/>
</dbReference>
<dbReference type="GO" id="GO:0003700">
    <property type="term" value="F:DNA-binding transcription factor activity"/>
    <property type="evidence" value="ECO:0007669"/>
    <property type="project" value="InterPro"/>
</dbReference>
<dbReference type="OrthoDB" id="1410704at2"/>
<name>A0A5D0J3W1_9FLAO</name>
<dbReference type="PROSITE" id="PS00041">
    <property type="entry name" value="HTH_ARAC_FAMILY_1"/>
    <property type="match status" value="1"/>
</dbReference>
<dbReference type="AlphaFoldDB" id="A0A5D0J3W1"/>
<gene>
    <name evidence="5" type="ORF">FUA24_03695</name>
</gene>
<dbReference type="SUPFAM" id="SSF46689">
    <property type="entry name" value="Homeodomain-like"/>
    <property type="match status" value="2"/>
</dbReference>
<keyword evidence="2" id="KW-0238">DNA-binding</keyword>
<evidence type="ECO:0000259" key="4">
    <source>
        <dbReference type="PROSITE" id="PS01124"/>
    </source>
</evidence>
<evidence type="ECO:0000256" key="3">
    <source>
        <dbReference type="ARBA" id="ARBA00023163"/>
    </source>
</evidence>